<evidence type="ECO:0000256" key="1">
    <source>
        <dbReference type="SAM" id="MobiDB-lite"/>
    </source>
</evidence>
<organism evidence="2 4">
    <name type="scientific">Rhizophagus clarus</name>
    <dbReference type="NCBI Taxonomy" id="94130"/>
    <lineage>
        <taxon>Eukaryota</taxon>
        <taxon>Fungi</taxon>
        <taxon>Fungi incertae sedis</taxon>
        <taxon>Mucoromycota</taxon>
        <taxon>Glomeromycotina</taxon>
        <taxon>Glomeromycetes</taxon>
        <taxon>Glomerales</taxon>
        <taxon>Glomeraceae</taxon>
        <taxon>Rhizophagus</taxon>
    </lineage>
</organism>
<feature type="region of interest" description="Disordered" evidence="1">
    <location>
        <begin position="182"/>
        <end position="212"/>
    </location>
</feature>
<evidence type="ECO:0008006" key="5">
    <source>
        <dbReference type="Google" id="ProtNLM"/>
    </source>
</evidence>
<evidence type="ECO:0000313" key="2">
    <source>
        <dbReference type="EMBL" id="GBB98184.1"/>
    </source>
</evidence>
<comment type="caution">
    <text evidence="2">The sequence shown here is derived from an EMBL/GenBank/DDBJ whole genome shotgun (WGS) entry which is preliminary data.</text>
</comment>
<proteinExistence type="predicted"/>
<protein>
    <recommendedName>
        <fullName evidence="5">HTH myb-type domain-containing protein</fullName>
    </recommendedName>
</protein>
<dbReference type="EMBL" id="BLAL01000324">
    <property type="protein sequence ID" value="GET03640.1"/>
    <property type="molecule type" value="Genomic_DNA"/>
</dbReference>
<dbReference type="OrthoDB" id="2335287at2759"/>
<gene>
    <name evidence="3" type="ORF">RCL2_002996900</name>
    <name evidence="2" type="ORF">RclHR1_03160004</name>
</gene>
<dbReference type="AlphaFoldDB" id="A0A2Z6RJD5"/>
<sequence>MSQNRELPITQKIDNTIKELIKEMELLPDLGERISEKVNKQYATSFTSNQIRQYLKDKLQIKIPQTRGEPFTKQIDNSIKEFMREFENSSNPYVRISEKINELYSTNYTSKQIRQRWISKLDAKLCLDALDDEEKLFIIQWVESTPRGDIINWKKLIPMMNDKFGKLRSESMVKNFWNLRKRSQESNKSKTENENSRKRKRSSKLKTKDEQQQKKVCRELNITFEYENIFPPPLNANSLEILVENEENIHSPLNAGTMETTFKKENYIRSSSLNVSPPMEIIFENEENIHSPPLNVNMMETTIKKDNCVRSPLLNASTMEIIFESDEKIRLSPLKTNPMESSFKKESYIHLPPLNVSLMEITFKRGNYIHLPSSNSISMKTLFENEENKSPSNAMEILCQVADTMYKRDFPAISTT</sequence>
<dbReference type="STRING" id="94130.A0A2Z6RJD5"/>
<evidence type="ECO:0000313" key="3">
    <source>
        <dbReference type="EMBL" id="GET03640.1"/>
    </source>
</evidence>
<reference evidence="2 4" key="1">
    <citation type="submission" date="2017-11" db="EMBL/GenBank/DDBJ databases">
        <title>The genome of Rhizophagus clarus HR1 reveals common genetic basis of auxotrophy among arbuscular mycorrhizal fungi.</title>
        <authorList>
            <person name="Kobayashi Y."/>
        </authorList>
    </citation>
    <scope>NUCLEOTIDE SEQUENCE [LARGE SCALE GENOMIC DNA]</scope>
    <source>
        <strain evidence="2 4">HR1</strain>
    </source>
</reference>
<feature type="compositionally biased region" description="Basic and acidic residues" evidence="1">
    <location>
        <begin position="182"/>
        <end position="196"/>
    </location>
</feature>
<dbReference type="Proteomes" id="UP000615446">
    <property type="component" value="Unassembled WGS sequence"/>
</dbReference>
<dbReference type="Proteomes" id="UP000247702">
    <property type="component" value="Unassembled WGS sequence"/>
</dbReference>
<accession>A0A2Z6RJD5</accession>
<reference evidence="3" key="2">
    <citation type="submission" date="2019-10" db="EMBL/GenBank/DDBJ databases">
        <title>Conservation and host-specific expression of non-tandemly repeated heterogenous ribosome RNA gene in arbuscular mycorrhizal fungi.</title>
        <authorList>
            <person name="Maeda T."/>
            <person name="Kobayashi Y."/>
            <person name="Nakagawa T."/>
            <person name="Ezawa T."/>
            <person name="Yamaguchi K."/>
            <person name="Bino T."/>
            <person name="Nishimoto Y."/>
            <person name="Shigenobu S."/>
            <person name="Kawaguchi M."/>
        </authorList>
    </citation>
    <scope>NUCLEOTIDE SEQUENCE</scope>
    <source>
        <strain evidence="3">HR1</strain>
    </source>
</reference>
<name>A0A2Z6RJD5_9GLOM</name>
<dbReference type="EMBL" id="BEXD01002402">
    <property type="protein sequence ID" value="GBB98184.1"/>
    <property type="molecule type" value="Genomic_DNA"/>
</dbReference>
<evidence type="ECO:0000313" key="4">
    <source>
        <dbReference type="Proteomes" id="UP000247702"/>
    </source>
</evidence>
<keyword evidence="4" id="KW-1185">Reference proteome</keyword>